<evidence type="ECO:0000256" key="2">
    <source>
        <dbReference type="ARBA" id="ARBA00012759"/>
    </source>
</evidence>
<dbReference type="MEROPS" id="C86.A03"/>
<dbReference type="GeneID" id="259492"/>
<dbReference type="GO" id="GO:0004843">
    <property type="term" value="F:cysteine-type deubiquitinase activity"/>
    <property type="evidence" value="ECO:0000318"/>
    <property type="project" value="GO_Central"/>
</dbReference>
<dbReference type="Bgee" id="WBGene00022190">
    <property type="expression patterns" value="Expressed in pharyngeal muscle cell (C elegans) and 3 other cell types or tissues"/>
</dbReference>
<evidence type="ECO:0000256" key="3">
    <source>
        <dbReference type="ARBA" id="ARBA00022670"/>
    </source>
</evidence>
<evidence type="ECO:0000256" key="5">
    <source>
        <dbReference type="ARBA" id="ARBA00022801"/>
    </source>
</evidence>
<keyword evidence="11" id="KW-1267">Proteomics identification</keyword>
<dbReference type="SMR" id="Q8IAA2"/>
<evidence type="ECO:0000313" key="8">
    <source>
        <dbReference type="EMBL" id="CCD72485.1"/>
    </source>
</evidence>
<feature type="active site" evidence="6">
    <location>
        <position position="114"/>
    </location>
</feature>
<dbReference type="PaxDb" id="6239-Y71H2AR.3"/>
<dbReference type="FunFam" id="3.90.70.40:FF:000013">
    <property type="entry name" value="JOSephin Domain protein"/>
    <property type="match status" value="1"/>
</dbReference>
<dbReference type="FunCoup" id="Q8IAA2">
    <property type="interactions" value="1796"/>
</dbReference>
<dbReference type="AGR" id="WB:WBGene00022190"/>
<keyword evidence="5 6" id="KW-0378">Hydrolase</keyword>
<dbReference type="Reactome" id="R-CEL-5689877">
    <property type="pathway name" value="Josephin domain DUBs"/>
</dbReference>
<evidence type="ECO:0007829" key="11">
    <source>
        <dbReference type="PeptideAtlas" id="Q8IAA2"/>
    </source>
</evidence>
<organism evidence="8 9">
    <name type="scientific">Caenorhabditis elegans</name>
    <dbReference type="NCBI Taxonomy" id="6239"/>
    <lineage>
        <taxon>Eukaryota</taxon>
        <taxon>Metazoa</taxon>
        <taxon>Ecdysozoa</taxon>
        <taxon>Nematoda</taxon>
        <taxon>Chromadorea</taxon>
        <taxon>Rhabditida</taxon>
        <taxon>Rhabditina</taxon>
        <taxon>Rhabditomorpha</taxon>
        <taxon>Rhabditoidea</taxon>
        <taxon>Rhabditidae</taxon>
        <taxon>Peloderinae</taxon>
        <taxon>Caenorhabditis</taxon>
    </lineage>
</organism>
<dbReference type="OrthoDB" id="422700at2759"/>
<dbReference type="Gene3D" id="3.90.70.40">
    <property type="match status" value="1"/>
</dbReference>
<dbReference type="InParanoid" id="Q8IAA2"/>
<keyword evidence="9" id="KW-1185">Reference proteome</keyword>
<feature type="domain" description="Josephin" evidence="7">
    <location>
        <begin position="4"/>
        <end position="173"/>
    </location>
</feature>
<keyword evidence="3" id="KW-0645">Protease</keyword>
<dbReference type="PeptideAtlas" id="Q8IAA2"/>
<dbReference type="SMART" id="SM01246">
    <property type="entry name" value="Josephin"/>
    <property type="match status" value="1"/>
</dbReference>
<dbReference type="WormBase" id="Y71H2AR.3">
    <property type="protein sequence ID" value="CE32996"/>
    <property type="gene ID" value="WBGene00022190"/>
    <property type="gene designation" value="josd-1"/>
</dbReference>
<evidence type="ECO:0000313" key="9">
    <source>
        <dbReference type="Proteomes" id="UP000001940"/>
    </source>
</evidence>
<dbReference type="CTD" id="259492"/>
<dbReference type="EC" id="3.4.19.12" evidence="2"/>
<reference evidence="8 9" key="1">
    <citation type="journal article" date="1998" name="Science">
        <title>Genome sequence of the nematode C. elegans: a platform for investigating biology.</title>
        <authorList>
            <consortium name="The C. elegans sequencing consortium"/>
            <person name="Sulson J.E."/>
            <person name="Waterston R."/>
        </authorList>
    </citation>
    <scope>NUCLEOTIDE SEQUENCE [LARGE SCALE GENOMIC DNA]</scope>
    <source>
        <strain evidence="8 9">Bristol N2</strain>
    </source>
</reference>
<feature type="active site" evidence="6">
    <location>
        <position position="17"/>
    </location>
</feature>
<dbReference type="PROSITE" id="PS50957">
    <property type="entry name" value="JOSEPHIN"/>
    <property type="match status" value="1"/>
</dbReference>
<dbReference type="PhylomeDB" id="Q8IAA2"/>
<dbReference type="UCSC" id="Y71H2AR.3">
    <property type="organism name" value="c. elegans"/>
</dbReference>
<dbReference type="KEGG" id="cel:CELE_Y71H2AR.3"/>
<gene>
    <name evidence="8 10" type="primary">josd-1</name>
    <name evidence="8" type="ORF">CELE_Y71H2AR.3</name>
    <name evidence="10" type="ORF">Y71H2AR.3</name>
</gene>
<proteinExistence type="evidence at protein level"/>
<dbReference type="InterPro" id="IPR040053">
    <property type="entry name" value="JOSD1/2"/>
</dbReference>
<keyword evidence="4" id="KW-0833">Ubl conjugation pathway</keyword>
<protein>
    <recommendedName>
        <fullName evidence="2">ubiquitinyl hydrolase 1</fullName>
        <ecNumber evidence="2">3.4.19.12</ecNumber>
    </recommendedName>
</protein>
<dbReference type="GO" id="GO:0006508">
    <property type="term" value="P:proteolysis"/>
    <property type="evidence" value="ECO:0007669"/>
    <property type="project" value="UniProtKB-KW"/>
</dbReference>
<dbReference type="AlphaFoldDB" id="Q8IAA2"/>
<dbReference type="EMBL" id="BX284603">
    <property type="protein sequence ID" value="CCD72485.1"/>
    <property type="molecule type" value="Genomic_DNA"/>
</dbReference>
<dbReference type="Pfam" id="PF02099">
    <property type="entry name" value="Josephin"/>
    <property type="match status" value="1"/>
</dbReference>
<sequence>MTSSPEIYHEKQRLQYCLIHTVNNILQKSEFDPTKMDEICYAFNESKWFNPHRSWIGTGNYDANILMAALQKHDLKVMWFDKRVSVEKINMENVKAVVFNIPSRTLLTLYRGRHWFAVIQKNGIFYNVDSKIKQPQVIEDIRKFVKIHVDSPDSEVMLVVENSVDEATVVDKN</sequence>
<evidence type="ECO:0000256" key="6">
    <source>
        <dbReference type="PROSITE-ProRule" id="PRU00331"/>
    </source>
</evidence>
<dbReference type="HOGENOM" id="CLU_103892_0_0_1"/>
<dbReference type="OMA" id="QRNCEAV"/>
<dbReference type="InterPro" id="IPR006155">
    <property type="entry name" value="Josephin"/>
</dbReference>
<evidence type="ECO:0000256" key="4">
    <source>
        <dbReference type="ARBA" id="ARBA00022786"/>
    </source>
</evidence>
<dbReference type="PANTHER" id="PTHR13291">
    <property type="entry name" value="JOSEPHIN 1, 2"/>
    <property type="match status" value="1"/>
</dbReference>
<feature type="active site" evidence="6">
    <location>
        <position position="129"/>
    </location>
</feature>
<accession>Q8IAA2</accession>
<dbReference type="GO" id="GO:0016579">
    <property type="term" value="P:protein deubiquitination"/>
    <property type="evidence" value="ECO:0007669"/>
    <property type="project" value="InterPro"/>
</dbReference>
<evidence type="ECO:0000259" key="7">
    <source>
        <dbReference type="PROSITE" id="PS50957"/>
    </source>
</evidence>
<dbReference type="RefSeq" id="NP_871685.1">
    <property type="nucleotide sequence ID" value="NM_181956.6"/>
</dbReference>
<name>Q8IAA2_CAEEL</name>
<evidence type="ECO:0000313" key="10">
    <source>
        <dbReference type="WormBase" id="Y71H2AR.3"/>
    </source>
</evidence>
<dbReference type="Proteomes" id="UP000001940">
    <property type="component" value="Chromosome III"/>
</dbReference>
<evidence type="ECO:0000256" key="1">
    <source>
        <dbReference type="ARBA" id="ARBA00000707"/>
    </source>
</evidence>
<comment type="catalytic activity">
    <reaction evidence="1">
        <text>Thiol-dependent hydrolysis of ester, thioester, amide, peptide and isopeptide bonds formed by the C-terminal Gly of ubiquitin (a 76-residue protein attached to proteins as an intracellular targeting signal).</text>
        <dbReference type="EC" id="3.4.19.12"/>
    </reaction>
</comment>
<dbReference type="STRING" id="6239.Y71H2AR.3.1"/>
<dbReference type="PANTHER" id="PTHR13291:SF0">
    <property type="entry name" value="JOSEPHIN-LIKE PROTEIN"/>
    <property type="match status" value="1"/>
</dbReference>
<dbReference type="eggNOG" id="KOG2934">
    <property type="taxonomic scope" value="Eukaryota"/>
</dbReference>